<organism evidence="2 3">
    <name type="scientific">Nitrospina gracilis (strain 3/211)</name>
    <dbReference type="NCBI Taxonomy" id="1266370"/>
    <lineage>
        <taxon>Bacteria</taxon>
        <taxon>Pseudomonadati</taxon>
        <taxon>Nitrospinota/Tectimicrobiota group</taxon>
        <taxon>Nitrospinota</taxon>
        <taxon>Nitrospinia</taxon>
        <taxon>Nitrospinales</taxon>
        <taxon>Nitrospinaceae</taxon>
        <taxon>Nitrospina</taxon>
    </lineage>
</organism>
<feature type="domain" description="NAD-dependent epimerase/dehydratase" evidence="1">
    <location>
        <begin position="29"/>
        <end position="254"/>
    </location>
</feature>
<accession>M1YVA0</accession>
<dbReference type="PANTHER" id="PTHR48079:SF6">
    <property type="entry name" value="NAD(P)-BINDING DOMAIN-CONTAINING PROTEIN-RELATED"/>
    <property type="match status" value="1"/>
</dbReference>
<name>M1YVA0_NITG3</name>
<dbReference type="GO" id="GO:0005737">
    <property type="term" value="C:cytoplasm"/>
    <property type="evidence" value="ECO:0007669"/>
    <property type="project" value="TreeGrafter"/>
</dbReference>
<dbReference type="InterPro" id="IPR051783">
    <property type="entry name" value="NAD(P)-dependent_oxidoreduct"/>
</dbReference>
<evidence type="ECO:0000313" key="3">
    <source>
        <dbReference type="Proteomes" id="UP000011704"/>
    </source>
</evidence>
<dbReference type="PANTHER" id="PTHR48079">
    <property type="entry name" value="PROTEIN YEEZ"/>
    <property type="match status" value="1"/>
</dbReference>
<dbReference type="Gene3D" id="3.40.50.720">
    <property type="entry name" value="NAD(P)-binding Rossmann-like Domain"/>
    <property type="match status" value="1"/>
</dbReference>
<protein>
    <submittedName>
        <fullName evidence="2">Putative Dihydroflavanol 4-reductase</fullName>
        <ecNumber evidence="2">1.1.1.219</ecNumber>
    </submittedName>
</protein>
<dbReference type="EMBL" id="CAQJ01000002">
    <property type="protein sequence ID" value="CCQ89230.1"/>
    <property type="molecule type" value="Genomic_DNA"/>
</dbReference>
<dbReference type="InterPro" id="IPR001509">
    <property type="entry name" value="Epimerase_deHydtase"/>
</dbReference>
<dbReference type="NCBIfam" id="TIGR03466">
    <property type="entry name" value="HpnA"/>
    <property type="match status" value="1"/>
</dbReference>
<dbReference type="Pfam" id="PF01370">
    <property type="entry name" value="Epimerase"/>
    <property type="match status" value="1"/>
</dbReference>
<dbReference type="GO" id="GO:0045552">
    <property type="term" value="F:dihydroflavanol 4-reductase activity"/>
    <property type="evidence" value="ECO:0007669"/>
    <property type="project" value="UniProtKB-EC"/>
</dbReference>
<dbReference type="FunFam" id="3.40.50.720:FF:000425">
    <property type="entry name" value="NAD(P)-binding Rossmann-fold superfamily protein"/>
    <property type="match status" value="1"/>
</dbReference>
<keyword evidence="3" id="KW-1185">Reference proteome</keyword>
<gene>
    <name evidence="2" type="ORF">NITGR_100035</name>
</gene>
<dbReference type="SUPFAM" id="SSF51735">
    <property type="entry name" value="NAD(P)-binding Rossmann-fold domains"/>
    <property type="match status" value="1"/>
</dbReference>
<sequence>MQNHPLPFHERKGNLHNLRDHFKSKMKTLVTGTTGFLGSAIARELILSGRTVKVLVRQGSDLRNLSGLDVEVVHGDLRDPDSLARALDKCDTLYHAAAYYSLWSRDRKMVYDINVTGTRNILDAARQADLQRIVYTSTVGCIGLTGNGTPGDETTPFNEATLCNDYKRSKWEAEQVALEFAQNGLPVVIVNPSAPVGPRDIKPTPTGKVIQDFLNGNMPAYLDTGLNLIDVRDCARGHLLAEERGKVGERYILGNRNMSLKEILDTLSKITGIPAPKVQMPYWVAYTAGWVCDAVSNVITHKPPAVPLGGVKMAKYHMYFDASKAVRELGLPQNPVKQALSDAVHWMREHGLAR</sequence>
<proteinExistence type="predicted"/>
<evidence type="ECO:0000313" key="2">
    <source>
        <dbReference type="EMBL" id="CCQ89230.1"/>
    </source>
</evidence>
<comment type="caution">
    <text evidence="2">The sequence shown here is derived from an EMBL/GenBank/DDBJ whole genome shotgun (WGS) entry which is preliminary data.</text>
</comment>
<dbReference type="STRING" id="1266370.NITGR_100035"/>
<dbReference type="HOGENOM" id="CLU_007383_6_0_0"/>
<dbReference type="InParanoid" id="M1YVA0"/>
<dbReference type="InterPro" id="IPR017829">
    <property type="entry name" value="Hopanoid-assoc_sugar_epimerase"/>
</dbReference>
<keyword evidence="2" id="KW-0560">Oxidoreductase</keyword>
<dbReference type="EC" id="1.1.1.219" evidence="2"/>
<dbReference type="GO" id="GO:0004029">
    <property type="term" value="F:aldehyde dehydrogenase (NAD+) activity"/>
    <property type="evidence" value="ECO:0007669"/>
    <property type="project" value="TreeGrafter"/>
</dbReference>
<dbReference type="Proteomes" id="UP000011704">
    <property type="component" value="Unassembled WGS sequence"/>
</dbReference>
<dbReference type="CDD" id="cd05228">
    <property type="entry name" value="AR_FR_like_1_SDR_e"/>
    <property type="match status" value="1"/>
</dbReference>
<dbReference type="InterPro" id="IPR036291">
    <property type="entry name" value="NAD(P)-bd_dom_sf"/>
</dbReference>
<reference evidence="2" key="1">
    <citation type="journal article" date="2013" name="Front. Microbiol.">
        <title>The genome of Nitrospina gracilis illuminates the metabolism and evolution of the major marine nitrite oxidizer.</title>
        <authorList>
            <person name="Luecker S."/>
            <person name="Nowka B."/>
            <person name="Rattei T."/>
            <person name="Spieck E."/>
            <person name="and Daims H."/>
        </authorList>
    </citation>
    <scope>NUCLEOTIDE SEQUENCE [LARGE SCALE GENOMIC DNA]</scope>
    <source>
        <strain evidence="2">3/211</strain>
    </source>
</reference>
<evidence type="ECO:0000259" key="1">
    <source>
        <dbReference type="Pfam" id="PF01370"/>
    </source>
</evidence>
<dbReference type="AlphaFoldDB" id="M1YVA0"/>